<evidence type="ECO:0000313" key="3">
    <source>
        <dbReference type="Proteomes" id="UP000182312"/>
    </source>
</evidence>
<feature type="region of interest" description="Disordered" evidence="1">
    <location>
        <begin position="17"/>
        <end position="38"/>
    </location>
</feature>
<gene>
    <name evidence="2" type="ORF">SAMN04487972_1391</name>
</gene>
<name>A0A1I0UEH7_9RHOB</name>
<sequence>MDRNSFYEWKRRFQTQGSDGLKDLPPIHNSHPQTTSPEAAEKIKALALAHPA</sequence>
<protein>
    <submittedName>
        <fullName evidence="2">Leucine-zipper of insertion element IS481</fullName>
    </submittedName>
</protein>
<dbReference type="AlphaFoldDB" id="A0A1I0UEH7"/>
<proteinExistence type="predicted"/>
<organism evidence="2 3">
    <name type="scientific">Paracoccus halophilus</name>
    <dbReference type="NCBI Taxonomy" id="376733"/>
    <lineage>
        <taxon>Bacteria</taxon>
        <taxon>Pseudomonadati</taxon>
        <taxon>Pseudomonadota</taxon>
        <taxon>Alphaproteobacteria</taxon>
        <taxon>Rhodobacterales</taxon>
        <taxon>Paracoccaceae</taxon>
        <taxon>Paracoccus</taxon>
    </lineage>
</organism>
<reference evidence="2 3" key="1">
    <citation type="submission" date="2016-10" db="EMBL/GenBank/DDBJ databases">
        <authorList>
            <person name="de Groot N.N."/>
        </authorList>
    </citation>
    <scope>NUCLEOTIDE SEQUENCE [LARGE SCALE GENOMIC DNA]</scope>
    <source>
        <strain evidence="2 3">CGMCC 1.6117</strain>
    </source>
</reference>
<dbReference type="Proteomes" id="UP000182312">
    <property type="component" value="Unassembled WGS sequence"/>
</dbReference>
<accession>A0A1I0UEH7</accession>
<evidence type="ECO:0000313" key="2">
    <source>
        <dbReference type="EMBL" id="SFA61666.1"/>
    </source>
</evidence>
<dbReference type="EMBL" id="FOJO01000039">
    <property type="protein sequence ID" value="SFA61666.1"/>
    <property type="molecule type" value="Genomic_DNA"/>
</dbReference>
<evidence type="ECO:0000256" key="1">
    <source>
        <dbReference type="SAM" id="MobiDB-lite"/>
    </source>
</evidence>